<evidence type="ECO:0000259" key="2">
    <source>
        <dbReference type="PROSITE" id="PS50801"/>
    </source>
</evidence>
<keyword evidence="1" id="KW-0597">Phosphoprotein</keyword>
<sequence>MKEIRMPSMNEALYNYLMDNAPHITDRWAGLLYDYKNSIYADDAGKEMREKLRKQHRMTIVTVASAILEDEEQYSLNLKTWVEKVANSRVKTNTPIHEVLQAVGKSGTVIWEFIESFVEEHKQDVTPAMVIRWSKNLHRALDEVINKFTKFYYELTERKIRSQREVIHKTSSPVIPIMNGIGVFPLVGEISERRAELILEHMPQACKEKGVETLFIDMSGASFTEALVREKLRQMVQILQMLGINCAVSGVRPDLAQTLRGDRQVEDIPFYNSLQQALAHYGLTRS</sequence>
<protein>
    <recommendedName>
        <fullName evidence="2">STAS domain-containing protein</fullName>
    </recommendedName>
</protein>
<dbReference type="CDD" id="cd07041">
    <property type="entry name" value="STAS_RsbR_RsbS_like"/>
    <property type="match status" value="1"/>
</dbReference>
<dbReference type="PANTHER" id="PTHR33745:SF3">
    <property type="entry name" value="RSBT CO-ANTAGONIST PROTEIN RSBRC"/>
    <property type="match status" value="1"/>
</dbReference>
<dbReference type="InterPro" id="IPR025751">
    <property type="entry name" value="RsbRD_N_dom"/>
</dbReference>
<dbReference type="Proteomes" id="UP000216013">
    <property type="component" value="Unassembled WGS sequence"/>
</dbReference>
<dbReference type="PROSITE" id="PS50801">
    <property type="entry name" value="STAS"/>
    <property type="match status" value="1"/>
</dbReference>
<comment type="caution">
    <text evidence="3">The sequence shown here is derived from an EMBL/GenBank/DDBJ whole genome shotgun (WGS) entry which is preliminary data.</text>
</comment>
<evidence type="ECO:0000313" key="4">
    <source>
        <dbReference type="Proteomes" id="UP000216013"/>
    </source>
</evidence>
<dbReference type="InterPro" id="IPR051932">
    <property type="entry name" value="Bact_StressResp_Reg"/>
</dbReference>
<dbReference type="Gene3D" id="1.10.490.70">
    <property type="entry name" value="Histidine kinase N-terminal domain"/>
    <property type="match status" value="1"/>
</dbReference>
<dbReference type="Pfam" id="PF01740">
    <property type="entry name" value="STAS"/>
    <property type="match status" value="1"/>
</dbReference>
<dbReference type="Pfam" id="PF14361">
    <property type="entry name" value="RsbRD_N"/>
    <property type="match status" value="1"/>
</dbReference>
<feature type="domain" description="STAS" evidence="2">
    <location>
        <begin position="171"/>
        <end position="281"/>
    </location>
</feature>
<proteinExistence type="predicted"/>
<dbReference type="InterPro" id="IPR002645">
    <property type="entry name" value="STAS_dom"/>
</dbReference>
<gene>
    <name evidence="3" type="ORF">CHH64_14880</name>
</gene>
<reference evidence="3 4" key="1">
    <citation type="submission" date="2017-07" db="EMBL/GenBank/DDBJ databases">
        <title>Isolation and whole genome analysis of endospore-forming bacteria from heroin.</title>
        <authorList>
            <person name="Kalinowski J."/>
            <person name="Ahrens B."/>
            <person name="Al-Dilaimi A."/>
            <person name="Winkler A."/>
            <person name="Wibberg D."/>
            <person name="Schleenbecker U."/>
            <person name="Ruckert C."/>
            <person name="Wolfel R."/>
            <person name="Grass G."/>
        </authorList>
    </citation>
    <scope>NUCLEOTIDE SEQUENCE [LARGE SCALE GENOMIC DNA]</scope>
    <source>
        <strain evidence="3 4">7528</strain>
    </source>
</reference>
<dbReference type="OrthoDB" id="9800154at2"/>
<dbReference type="Gene3D" id="3.30.750.24">
    <property type="entry name" value="STAS domain"/>
    <property type="match status" value="1"/>
</dbReference>
<dbReference type="PANTHER" id="PTHR33745">
    <property type="entry name" value="RSBT ANTAGONIST PROTEIN RSBS-RELATED"/>
    <property type="match status" value="1"/>
</dbReference>
<evidence type="ECO:0000256" key="1">
    <source>
        <dbReference type="ARBA" id="ARBA00022553"/>
    </source>
</evidence>
<organism evidence="3 4">
    <name type="scientific">Terribacillus saccharophilus</name>
    <dbReference type="NCBI Taxonomy" id="361277"/>
    <lineage>
        <taxon>Bacteria</taxon>
        <taxon>Bacillati</taxon>
        <taxon>Bacillota</taxon>
        <taxon>Bacilli</taxon>
        <taxon>Bacillales</taxon>
        <taxon>Bacillaceae</taxon>
        <taxon>Terribacillus</taxon>
    </lineage>
</organism>
<dbReference type="AlphaFoldDB" id="A0A268A8B3"/>
<dbReference type="InterPro" id="IPR036513">
    <property type="entry name" value="STAS_dom_sf"/>
</dbReference>
<accession>A0A268A8B3</accession>
<evidence type="ECO:0000313" key="3">
    <source>
        <dbReference type="EMBL" id="PAD20364.1"/>
    </source>
</evidence>
<dbReference type="RefSeq" id="WP_095228608.1">
    <property type="nucleotide sequence ID" value="NZ_NPBM01000034.1"/>
</dbReference>
<dbReference type="SUPFAM" id="SSF52091">
    <property type="entry name" value="SpoIIaa-like"/>
    <property type="match status" value="1"/>
</dbReference>
<name>A0A268A8B3_9BACI</name>
<dbReference type="EMBL" id="NPBV01000024">
    <property type="protein sequence ID" value="PAD20364.1"/>
    <property type="molecule type" value="Genomic_DNA"/>
</dbReference>